<dbReference type="Proteomes" id="UP000094569">
    <property type="component" value="Unassembled WGS sequence"/>
</dbReference>
<evidence type="ECO:0000313" key="2">
    <source>
        <dbReference type="EMBL" id="ODM22674.1"/>
    </source>
</evidence>
<evidence type="ECO:0000313" key="3">
    <source>
        <dbReference type="Proteomes" id="UP000094569"/>
    </source>
</evidence>
<feature type="region of interest" description="Disordered" evidence="1">
    <location>
        <begin position="358"/>
        <end position="417"/>
    </location>
</feature>
<reference evidence="2 3" key="1">
    <citation type="journal article" date="2016" name="BMC Genomics">
        <title>Comparative genomic and transcriptomic analyses of the Fuzhuan brick tea-fermentation fungus Aspergillus cristatus.</title>
        <authorList>
            <person name="Ge Y."/>
            <person name="Wang Y."/>
            <person name="Liu Y."/>
            <person name="Tan Y."/>
            <person name="Ren X."/>
            <person name="Zhang X."/>
            <person name="Hyde K.D."/>
            <person name="Liu Y."/>
            <person name="Liu Z."/>
        </authorList>
    </citation>
    <scope>NUCLEOTIDE SEQUENCE [LARGE SCALE GENOMIC DNA]</scope>
    <source>
        <strain evidence="2 3">GZAAS20.1005</strain>
    </source>
</reference>
<organism evidence="2 3">
    <name type="scientific">Aspergillus cristatus</name>
    <name type="common">Chinese Fuzhuan brick tea-fermentation fungus</name>
    <name type="synonym">Eurotium cristatum</name>
    <dbReference type="NCBI Taxonomy" id="573508"/>
    <lineage>
        <taxon>Eukaryota</taxon>
        <taxon>Fungi</taxon>
        <taxon>Dikarya</taxon>
        <taxon>Ascomycota</taxon>
        <taxon>Pezizomycotina</taxon>
        <taxon>Eurotiomycetes</taxon>
        <taxon>Eurotiomycetidae</taxon>
        <taxon>Eurotiales</taxon>
        <taxon>Aspergillaceae</taxon>
        <taxon>Aspergillus</taxon>
        <taxon>Aspergillus subgen. Aspergillus</taxon>
    </lineage>
</organism>
<name>A0A1E3BNY3_ASPCR</name>
<comment type="caution">
    <text evidence="2">The sequence shown here is derived from an EMBL/GenBank/DDBJ whole genome shotgun (WGS) entry which is preliminary data.</text>
</comment>
<feature type="compositionally biased region" description="Acidic residues" evidence="1">
    <location>
        <begin position="362"/>
        <end position="390"/>
    </location>
</feature>
<accession>A0A1E3BNY3</accession>
<dbReference type="VEuPathDB" id="FungiDB:SI65_00263"/>
<dbReference type="OrthoDB" id="3938867at2759"/>
<dbReference type="EMBL" id="JXNT01000001">
    <property type="protein sequence ID" value="ODM22674.1"/>
    <property type="molecule type" value="Genomic_DNA"/>
</dbReference>
<protein>
    <submittedName>
        <fullName evidence="2">Uncharacterized protein</fullName>
    </submittedName>
</protein>
<sequence>MGTRGHLFIRCRSRWFIYYNQFDSYLEGLGDAIVNRIPTDPEEYRKWLESMREIYTRLAQRFEEHHLPVAVEVGQEDAEISKEKVYSKCYLAIDDRLKRAPMLTMSIDHMNDLFIEYTYTIDLDHSQERRVLKRSTPEEIAASVEWKPDIEGKPRTLPDGFNIKTVTPNNSVASVSAPGQHIWMNAFDRIRSTYSYLLTRYISSWAPEEFSFREMAFAILSLAAGEVFFECPEVLDKRHKEEGYFLIPDAKLQPPQQKLLPRFLEESHTLGVEPGAAPKKTTFWLNNVLVYLTARLDSVEVQEVSVVEVVKAGLDQGLKDFSAMVFSILHAVLIRFKVEKEGTVNVIRSPSLPLFWQYDKEDGQDDDQSDDQDEDIDEEKGDDNDDDQEDDSRQDKDVHNNDVDQEDGGRQGEVDRKDEKALYEHSNFIALMHFFNAAENQKLVGTKSSIFPNEVLAIIMHFSDVHTYHTLAKVSSYCRKVAHTNFRLNNDYTVVGKGDRYGLLLLEDLQTGAKIRSSFSQRGRHVLSQLGLMDSDDDEPNNKELCMSPMIGIADVKRTSIMDRIKLTFSNVGPKDPFFKKKAECPQQLRNGSVEEAWGRHLSEMVKGSNSFMVAVGAATFHCLLRPGYRELKLDGLLFKNGLRAFVRRPRDESPKEWEMSLDYAISALALVEATGDNRCNPPDELRECFAIVAFGTRYKLFYYVHYGPNPSPPLEPATNNSYSEQIAAKVTHPVSKNRLIQLIPGDEPMDLRNSEGWDKLAHWLGLISGSSLGKDQVYDPISDKYVSTPKSPE</sequence>
<keyword evidence="3" id="KW-1185">Reference proteome</keyword>
<feature type="compositionally biased region" description="Basic and acidic residues" evidence="1">
    <location>
        <begin position="391"/>
        <end position="417"/>
    </location>
</feature>
<proteinExistence type="predicted"/>
<gene>
    <name evidence="2" type="ORF">SI65_00263</name>
</gene>
<evidence type="ECO:0000256" key="1">
    <source>
        <dbReference type="SAM" id="MobiDB-lite"/>
    </source>
</evidence>
<dbReference type="AlphaFoldDB" id="A0A1E3BNY3"/>